<evidence type="ECO:0000256" key="1">
    <source>
        <dbReference type="SAM" id="MobiDB-lite"/>
    </source>
</evidence>
<feature type="region of interest" description="Disordered" evidence="1">
    <location>
        <begin position="517"/>
        <end position="544"/>
    </location>
</feature>
<comment type="caution">
    <text evidence="2">The sequence shown here is derived from an EMBL/GenBank/DDBJ whole genome shotgun (WGS) entry which is preliminary data.</text>
</comment>
<reference evidence="2" key="1">
    <citation type="journal article" date="2019" name="Sci. Rep.">
        <title>Draft genome of Tanacetum cinerariifolium, the natural source of mosquito coil.</title>
        <authorList>
            <person name="Yamashiro T."/>
            <person name="Shiraishi A."/>
            <person name="Satake H."/>
            <person name="Nakayama K."/>
        </authorList>
    </citation>
    <scope>NUCLEOTIDE SEQUENCE</scope>
</reference>
<organism evidence="2">
    <name type="scientific">Tanacetum cinerariifolium</name>
    <name type="common">Dalmatian daisy</name>
    <name type="synonym">Chrysanthemum cinerariifolium</name>
    <dbReference type="NCBI Taxonomy" id="118510"/>
    <lineage>
        <taxon>Eukaryota</taxon>
        <taxon>Viridiplantae</taxon>
        <taxon>Streptophyta</taxon>
        <taxon>Embryophyta</taxon>
        <taxon>Tracheophyta</taxon>
        <taxon>Spermatophyta</taxon>
        <taxon>Magnoliopsida</taxon>
        <taxon>eudicotyledons</taxon>
        <taxon>Gunneridae</taxon>
        <taxon>Pentapetalae</taxon>
        <taxon>asterids</taxon>
        <taxon>campanulids</taxon>
        <taxon>Asterales</taxon>
        <taxon>Asteraceae</taxon>
        <taxon>Asteroideae</taxon>
        <taxon>Anthemideae</taxon>
        <taxon>Anthemidinae</taxon>
        <taxon>Tanacetum</taxon>
    </lineage>
</organism>
<feature type="compositionally biased region" description="Pro residues" evidence="1">
    <location>
        <begin position="302"/>
        <end position="312"/>
    </location>
</feature>
<evidence type="ECO:0000313" key="2">
    <source>
        <dbReference type="EMBL" id="GEU48493.1"/>
    </source>
</evidence>
<dbReference type="CDD" id="cd09272">
    <property type="entry name" value="RNase_HI_RT_Ty1"/>
    <property type="match status" value="1"/>
</dbReference>
<gene>
    <name evidence="2" type="ORF">Tci_020471</name>
</gene>
<feature type="compositionally biased region" description="Basic and acidic residues" evidence="1">
    <location>
        <begin position="292"/>
        <end position="301"/>
    </location>
</feature>
<name>A0A6L2KG82_TANCI</name>
<dbReference type="AlphaFoldDB" id="A0A6L2KG82"/>
<feature type="region of interest" description="Disordered" evidence="1">
    <location>
        <begin position="257"/>
        <end position="334"/>
    </location>
</feature>
<protein>
    <submittedName>
        <fullName evidence="2">Putative ribonuclease H-like domain-containing protein</fullName>
    </submittedName>
</protein>
<accession>A0A6L2KG82</accession>
<sequence>MNTKIFIDNQSTIFIVKNLVFHQRTKHIEIQLHFIRDANEKNLIQVVKIHTDENVADLLTKAFDGPRFHYLVLLLVVLVRAIDLVPAGSCIIPTVFTHIFQAYHICSVFHLSRLHEYFSMATLQYKDDHNKVAYLKKGKGWEAYEQILDFLHRSHIRYALTHRLRTVFDSLVQQFWATATVHNHEARPSQIIANIDGIQTTNPSPRPTFDFTAKLFSNMKLNWDGPYMPLLASMLVVPAGCDGADAVAAGATTAHDVLPPSVPTTHSSSSIPGPSSAPQSSPVREPTTVREPIPRHVREPTPDSPRPPSPPPRLEEVGLTTSTRPPSPTKKYSFYEAPQTPVATAAGGAEESATLTALSLKLDRCINRVTSLENKLSITKKVLGGAVLKLVTRVKRLEGLLQQRKRRLHILGGDSNNKAAGHDAAEVPAYATMPFRSTSITRRRLRKPFTSSTSAYVHENIPAGAGILAAATTILAGSSMDAAVYATAAPSSPIPDVDKGKAPMVDDSLPTDLLSEQQEELEEKAQAKRVASPTEHGPGLSDQRRRELDAAQLIYTEADWVELLAKIATNSTLSKQLFGDDVTEDNMNERLGWTMKKVKALSIAQLQHEFEYIQRHFERSNLLNFRRSTFRPKPTLDAPSAKMANQGVPQVPAASSQVYASVYDVHSFAVDVSVSAATTPEVPAAEYVVPTGRIIVPTGMYVVPTGRIIVATGRYVVPVGSDNESDNASAHNEATNTQQQPNILTQIITTVSNNNAKFPYLKKDKGTYCCSEGIKGKNYLLQSIPDDHVADFHYMDDARDIWNSVKARFSGNAESKKIRKSMLKQEFSEFRTCDAG</sequence>
<proteinExistence type="predicted"/>
<feature type="compositionally biased region" description="Low complexity" evidence="1">
    <location>
        <begin position="257"/>
        <end position="282"/>
    </location>
</feature>
<dbReference type="EMBL" id="BKCJ010002428">
    <property type="protein sequence ID" value="GEU48493.1"/>
    <property type="molecule type" value="Genomic_DNA"/>
</dbReference>